<dbReference type="AlphaFoldDB" id="A0A383A8F2"/>
<protein>
    <submittedName>
        <fullName evidence="1">Uncharacterized protein</fullName>
    </submittedName>
</protein>
<gene>
    <name evidence="1" type="ORF">METZ01_LOCUS456182</name>
</gene>
<evidence type="ECO:0000313" key="1">
    <source>
        <dbReference type="EMBL" id="SVE03328.1"/>
    </source>
</evidence>
<proteinExistence type="predicted"/>
<sequence length="28" mass="3176">LFATSKLADPERWVPSCKLPFQKSQQGI</sequence>
<reference evidence="1" key="1">
    <citation type="submission" date="2018-05" db="EMBL/GenBank/DDBJ databases">
        <authorList>
            <person name="Lanie J.A."/>
            <person name="Ng W.-L."/>
            <person name="Kazmierczak K.M."/>
            <person name="Andrzejewski T.M."/>
            <person name="Davidsen T.M."/>
            <person name="Wayne K.J."/>
            <person name="Tettelin H."/>
            <person name="Glass J.I."/>
            <person name="Rusch D."/>
            <person name="Podicherti R."/>
            <person name="Tsui H.-C.T."/>
            <person name="Winkler M.E."/>
        </authorList>
    </citation>
    <scope>NUCLEOTIDE SEQUENCE</scope>
</reference>
<feature type="non-terminal residue" evidence="1">
    <location>
        <position position="28"/>
    </location>
</feature>
<organism evidence="1">
    <name type="scientific">marine metagenome</name>
    <dbReference type="NCBI Taxonomy" id="408172"/>
    <lineage>
        <taxon>unclassified sequences</taxon>
        <taxon>metagenomes</taxon>
        <taxon>ecological metagenomes</taxon>
    </lineage>
</organism>
<accession>A0A383A8F2</accession>
<dbReference type="EMBL" id="UINC01189576">
    <property type="protein sequence ID" value="SVE03328.1"/>
    <property type="molecule type" value="Genomic_DNA"/>
</dbReference>
<feature type="non-terminal residue" evidence="1">
    <location>
        <position position="1"/>
    </location>
</feature>
<name>A0A383A8F2_9ZZZZ</name>